<dbReference type="Proteomes" id="UP000187013">
    <property type="component" value="Unassembled WGS sequence"/>
</dbReference>
<dbReference type="GO" id="GO:0046872">
    <property type="term" value="F:metal ion binding"/>
    <property type="evidence" value="ECO:0007669"/>
    <property type="project" value="UniProtKB-KW"/>
</dbReference>
<accession>A0A1Q3AJM3</accession>
<dbReference type="GO" id="GO:0016788">
    <property type="term" value="F:hydrolase activity, acting on ester bonds"/>
    <property type="evidence" value="ECO:0007669"/>
    <property type="project" value="InterPro"/>
</dbReference>
<dbReference type="PANTHER" id="PTHR47345:SF1">
    <property type="entry name" value="CUT9-INTERACTING PROTEIN SCN1"/>
    <property type="match status" value="1"/>
</dbReference>
<dbReference type="PANTHER" id="PTHR47345">
    <property type="entry name" value="CUT9-INTERACTING PROTEIN SCN1"/>
    <property type="match status" value="1"/>
</dbReference>
<protein>
    <submittedName>
        <fullName evidence="3">Uncharacterized protein</fullName>
    </submittedName>
</protein>
<dbReference type="SUPFAM" id="SSF51556">
    <property type="entry name" value="Metallo-dependent hydrolases"/>
    <property type="match status" value="1"/>
</dbReference>
<dbReference type="PIRSF" id="PIRSF005902">
    <property type="entry name" value="DNase_TatD"/>
    <property type="match status" value="1"/>
</dbReference>
<dbReference type="InterPro" id="IPR053044">
    <property type="entry name" value="Metallo-hydrolase/TatD-type"/>
</dbReference>
<dbReference type="Gene3D" id="3.20.20.140">
    <property type="entry name" value="Metal-dependent hydrolases"/>
    <property type="match status" value="1"/>
</dbReference>
<dbReference type="InterPro" id="IPR032466">
    <property type="entry name" value="Metal_Hydrolase"/>
</dbReference>
<dbReference type="AlphaFoldDB" id="A0A1Q3AJM3"/>
<feature type="binding site" evidence="2">
    <location>
        <position position="169"/>
    </location>
    <ligand>
        <name>a divalent metal cation</name>
        <dbReference type="ChEBI" id="CHEBI:60240"/>
        <label>2</label>
    </ligand>
</feature>
<comment type="caution">
    <text evidence="3">The sequence shown here is derived from an EMBL/GenBank/DDBJ whole genome shotgun (WGS) entry which is preliminary data.</text>
</comment>
<proteinExistence type="predicted"/>
<gene>
    <name evidence="3" type="ORF">ZYGR_0AZ01080</name>
</gene>
<organism evidence="3 4">
    <name type="scientific">Zygosaccharomyces rouxii</name>
    <dbReference type="NCBI Taxonomy" id="4956"/>
    <lineage>
        <taxon>Eukaryota</taxon>
        <taxon>Fungi</taxon>
        <taxon>Dikarya</taxon>
        <taxon>Ascomycota</taxon>
        <taxon>Saccharomycotina</taxon>
        <taxon>Saccharomycetes</taxon>
        <taxon>Saccharomycetales</taxon>
        <taxon>Saccharomycetaceae</taxon>
        <taxon>Zygosaccharomyces</taxon>
    </lineage>
</organism>
<feature type="binding site" evidence="2">
    <location>
        <position position="248"/>
    </location>
    <ligand>
        <name>a divalent metal cation</name>
        <dbReference type="ChEBI" id="CHEBI:60240"/>
        <label>1</label>
    </ligand>
</feature>
<evidence type="ECO:0000313" key="4">
    <source>
        <dbReference type="Proteomes" id="UP000187013"/>
    </source>
</evidence>
<dbReference type="OrthoDB" id="413993at2759"/>
<reference evidence="3 4" key="1">
    <citation type="submission" date="2016-08" db="EMBL/GenBank/DDBJ databases">
        <title>Draft genome sequence of allopolyploid Zygosaccharomyces rouxii.</title>
        <authorList>
            <person name="Watanabe J."/>
            <person name="Uehara K."/>
            <person name="Mogi Y."/>
            <person name="Tsukioka Y."/>
        </authorList>
    </citation>
    <scope>NUCLEOTIDE SEQUENCE [LARGE SCALE GENOMIC DNA]</scope>
    <source>
        <strain evidence="3 4">NBRC 110957</strain>
    </source>
</reference>
<dbReference type="Pfam" id="PF01026">
    <property type="entry name" value="TatD_DNase"/>
    <property type="match status" value="1"/>
</dbReference>
<feature type="binding site" evidence="2">
    <location>
        <position position="195"/>
    </location>
    <ligand>
        <name>a divalent metal cation</name>
        <dbReference type="ChEBI" id="CHEBI:60240"/>
        <label>2</label>
    </ligand>
</feature>
<keyword evidence="1" id="KW-0378">Hydrolase</keyword>
<evidence type="ECO:0000313" key="3">
    <source>
        <dbReference type="EMBL" id="GAV55936.1"/>
    </source>
</evidence>
<name>A0A1Q3AJM3_ZYGRO</name>
<evidence type="ECO:0000256" key="2">
    <source>
        <dbReference type="PIRSR" id="PIRSR005902-1"/>
    </source>
</evidence>
<sequence length="294" mass="33936">MLVDAHCHLSYHCSTTDEQLRSGHLRCVMSTNHSDWQVLKRMKADGIKKSFGVHPWYSHLFTLEHIDKSSHYNQVLEWKDPDEFNAIVEVLPDPIHLDTYIAQEYDSQLVTIIGEIGLDKLFRLPKITGFYIEGGGPLSRIRVKMSHQVAVFRRFCQLARHYGKPVSIHGVKCHGLLYDVCHEELMPHNVKICLHSVTASLDTLQIWIKEYGRSVFFSLSKWINFKDPNEGKNLVKMLPLKCILTETDFPIDKSNDDELADQLSYICDQIGSALDETADVYQLVYANFCRFIEY</sequence>
<dbReference type="PROSITE" id="PS01091">
    <property type="entry name" value="TATD_3"/>
    <property type="match status" value="1"/>
</dbReference>
<feature type="binding site" evidence="2">
    <location>
        <position position="115"/>
    </location>
    <ligand>
        <name>a divalent metal cation</name>
        <dbReference type="ChEBI" id="CHEBI:60240"/>
        <label>1</label>
    </ligand>
</feature>
<evidence type="ECO:0000256" key="1">
    <source>
        <dbReference type="ARBA" id="ARBA00022801"/>
    </source>
</evidence>
<dbReference type="InterPro" id="IPR001130">
    <property type="entry name" value="TatD-like"/>
</dbReference>
<dbReference type="InterPro" id="IPR018228">
    <property type="entry name" value="DNase_TatD-rel_CS"/>
</dbReference>
<keyword evidence="2" id="KW-0479">Metal-binding</keyword>
<dbReference type="EMBL" id="BDGX01000052">
    <property type="protein sequence ID" value="GAV55936.1"/>
    <property type="molecule type" value="Genomic_DNA"/>
</dbReference>
<feature type="binding site" evidence="2">
    <location>
        <position position="8"/>
    </location>
    <ligand>
        <name>a divalent metal cation</name>
        <dbReference type="ChEBI" id="CHEBI:60240"/>
        <label>1</label>
    </ligand>
</feature>
<feature type="binding site" evidence="2">
    <location>
        <position position="6"/>
    </location>
    <ligand>
        <name>a divalent metal cation</name>
        <dbReference type="ChEBI" id="CHEBI:60240"/>
        <label>1</label>
    </ligand>
</feature>